<name>A0A7J7J947_BUGNE</name>
<keyword evidence="16" id="KW-1185">Reference proteome</keyword>
<dbReference type="Gene3D" id="6.10.140.1330">
    <property type="match status" value="1"/>
</dbReference>
<evidence type="ECO:0000256" key="3">
    <source>
        <dbReference type="ARBA" id="ARBA00007367"/>
    </source>
</evidence>
<keyword evidence="7" id="KW-0967">Endosome</keyword>
<keyword evidence="12" id="KW-0739">Sodium transport</keyword>
<feature type="transmembrane region" description="Helical" evidence="13">
    <location>
        <begin position="84"/>
        <end position="101"/>
    </location>
</feature>
<evidence type="ECO:0000256" key="8">
    <source>
        <dbReference type="ARBA" id="ARBA00022989"/>
    </source>
</evidence>
<comment type="similarity">
    <text evidence="3">Belongs to the monovalent cation:proton antiporter 1 (CPA1) transporter (TC 2.A.36) family.</text>
</comment>
<keyword evidence="10" id="KW-0406">Ion transport</keyword>
<dbReference type="PANTHER" id="PTHR10110:SF187">
    <property type="entry name" value="SODIUM_HYDROGEN EXCHANGER"/>
    <property type="match status" value="1"/>
</dbReference>
<dbReference type="InterPro" id="IPR004709">
    <property type="entry name" value="NaH_exchanger"/>
</dbReference>
<evidence type="ECO:0000256" key="5">
    <source>
        <dbReference type="ARBA" id="ARBA00022475"/>
    </source>
</evidence>
<dbReference type="OrthoDB" id="196264at2759"/>
<dbReference type="Pfam" id="PF00999">
    <property type="entry name" value="Na_H_Exchanger"/>
    <property type="match status" value="1"/>
</dbReference>
<dbReference type="GO" id="GO:0005886">
    <property type="term" value="C:plasma membrane"/>
    <property type="evidence" value="ECO:0007669"/>
    <property type="project" value="UniProtKB-SubCell"/>
</dbReference>
<dbReference type="GO" id="GO:0098719">
    <property type="term" value="P:sodium ion import across plasma membrane"/>
    <property type="evidence" value="ECO:0007669"/>
    <property type="project" value="TreeGrafter"/>
</dbReference>
<evidence type="ECO:0000256" key="7">
    <source>
        <dbReference type="ARBA" id="ARBA00022753"/>
    </source>
</evidence>
<feature type="transmembrane region" description="Helical" evidence="13">
    <location>
        <begin position="192"/>
        <end position="215"/>
    </location>
</feature>
<organism evidence="15 16">
    <name type="scientific">Bugula neritina</name>
    <name type="common">Brown bryozoan</name>
    <name type="synonym">Sertularia neritina</name>
    <dbReference type="NCBI Taxonomy" id="10212"/>
    <lineage>
        <taxon>Eukaryota</taxon>
        <taxon>Metazoa</taxon>
        <taxon>Spiralia</taxon>
        <taxon>Lophotrochozoa</taxon>
        <taxon>Bryozoa</taxon>
        <taxon>Gymnolaemata</taxon>
        <taxon>Cheilostomatida</taxon>
        <taxon>Flustrina</taxon>
        <taxon>Buguloidea</taxon>
        <taxon>Bugulidae</taxon>
        <taxon>Bugula</taxon>
    </lineage>
</organism>
<comment type="caution">
    <text evidence="15">The sequence shown here is derived from an EMBL/GenBank/DDBJ whole genome shotgun (WGS) entry which is preliminary data.</text>
</comment>
<evidence type="ECO:0000313" key="15">
    <source>
        <dbReference type="EMBL" id="KAF6022759.1"/>
    </source>
</evidence>
<evidence type="ECO:0000256" key="6">
    <source>
        <dbReference type="ARBA" id="ARBA00022692"/>
    </source>
</evidence>
<evidence type="ECO:0000256" key="9">
    <source>
        <dbReference type="ARBA" id="ARBA00023053"/>
    </source>
</evidence>
<keyword evidence="9" id="KW-0915">Sodium</keyword>
<feature type="domain" description="Cation/H+ exchanger transmembrane" evidence="14">
    <location>
        <begin position="66"/>
        <end position="315"/>
    </location>
</feature>
<keyword evidence="5" id="KW-1003">Cell membrane</keyword>
<evidence type="ECO:0000256" key="4">
    <source>
        <dbReference type="ARBA" id="ARBA00022448"/>
    </source>
</evidence>
<evidence type="ECO:0000256" key="10">
    <source>
        <dbReference type="ARBA" id="ARBA00023065"/>
    </source>
</evidence>
<keyword evidence="8 13" id="KW-1133">Transmembrane helix</keyword>
<keyword evidence="11 13" id="KW-0472">Membrane</keyword>
<evidence type="ECO:0000256" key="11">
    <source>
        <dbReference type="ARBA" id="ARBA00023136"/>
    </source>
</evidence>
<dbReference type="PRINTS" id="PR01084">
    <property type="entry name" value="NAHEXCHNGR"/>
</dbReference>
<dbReference type="PRINTS" id="PR01088">
    <property type="entry name" value="NAHEXCHNGR6"/>
</dbReference>
<dbReference type="GO" id="GO:0015386">
    <property type="term" value="F:potassium:proton antiporter activity"/>
    <property type="evidence" value="ECO:0007669"/>
    <property type="project" value="TreeGrafter"/>
</dbReference>
<reference evidence="15" key="1">
    <citation type="submission" date="2020-06" db="EMBL/GenBank/DDBJ databases">
        <title>Draft genome of Bugula neritina, a colonial animal packing powerful symbionts and potential medicines.</title>
        <authorList>
            <person name="Rayko M."/>
        </authorList>
    </citation>
    <scope>NUCLEOTIDE SEQUENCE [LARGE SCALE GENOMIC DNA]</scope>
    <source>
        <strain evidence="15">Kwan_BN1</strain>
    </source>
</reference>
<dbReference type="EMBL" id="VXIV02002809">
    <property type="protein sequence ID" value="KAF6022759.1"/>
    <property type="molecule type" value="Genomic_DNA"/>
</dbReference>
<evidence type="ECO:0000313" key="16">
    <source>
        <dbReference type="Proteomes" id="UP000593567"/>
    </source>
</evidence>
<accession>A0A7J7J947</accession>
<gene>
    <name evidence="15" type="ORF">EB796_018933</name>
</gene>
<feature type="transmembrane region" description="Helical" evidence="13">
    <location>
        <begin position="12"/>
        <end position="30"/>
    </location>
</feature>
<keyword evidence="4" id="KW-0813">Transport</keyword>
<dbReference type="GO" id="GO:0055038">
    <property type="term" value="C:recycling endosome membrane"/>
    <property type="evidence" value="ECO:0007669"/>
    <property type="project" value="UniProtKB-SubCell"/>
</dbReference>
<feature type="transmembrane region" description="Helical" evidence="13">
    <location>
        <begin position="50"/>
        <end position="72"/>
    </location>
</feature>
<proteinExistence type="inferred from homology"/>
<dbReference type="GO" id="GO:0015385">
    <property type="term" value="F:sodium:proton antiporter activity"/>
    <property type="evidence" value="ECO:0007669"/>
    <property type="project" value="InterPro"/>
</dbReference>
<feature type="transmembrane region" description="Helical" evidence="13">
    <location>
        <begin position="163"/>
        <end position="180"/>
    </location>
</feature>
<dbReference type="InterPro" id="IPR018422">
    <property type="entry name" value="Cation/H_exchanger_CPA1"/>
</dbReference>
<protein>
    <submittedName>
        <fullName evidence="15">Nhe3</fullName>
    </submittedName>
</protein>
<keyword evidence="6 13" id="KW-0812">Transmembrane</keyword>
<dbReference type="InterPro" id="IPR002090">
    <property type="entry name" value="NHE-6/7/9"/>
</dbReference>
<evidence type="ECO:0000256" key="2">
    <source>
        <dbReference type="ARBA" id="ARBA00004651"/>
    </source>
</evidence>
<dbReference type="GO" id="GO:0051453">
    <property type="term" value="P:regulation of intracellular pH"/>
    <property type="evidence" value="ECO:0007669"/>
    <property type="project" value="TreeGrafter"/>
</dbReference>
<feature type="transmembrane region" description="Helical" evidence="13">
    <location>
        <begin position="299"/>
        <end position="317"/>
    </location>
</feature>
<dbReference type="PANTHER" id="PTHR10110">
    <property type="entry name" value="SODIUM/HYDROGEN EXCHANGER"/>
    <property type="match status" value="1"/>
</dbReference>
<dbReference type="InterPro" id="IPR006153">
    <property type="entry name" value="Cation/H_exchanger_TM"/>
</dbReference>
<evidence type="ECO:0000256" key="1">
    <source>
        <dbReference type="ARBA" id="ARBA00004195"/>
    </source>
</evidence>
<dbReference type="AlphaFoldDB" id="A0A7J7J947"/>
<evidence type="ECO:0000259" key="14">
    <source>
        <dbReference type="Pfam" id="PF00999"/>
    </source>
</evidence>
<dbReference type="Proteomes" id="UP000593567">
    <property type="component" value="Unassembled WGS sequence"/>
</dbReference>
<evidence type="ECO:0000256" key="13">
    <source>
        <dbReference type="SAM" id="Phobius"/>
    </source>
</evidence>
<comment type="subcellular location">
    <subcellularLocation>
        <location evidence="2">Cell membrane</location>
        <topology evidence="2">Multi-pass membrane protein</topology>
    </subcellularLocation>
    <subcellularLocation>
        <location evidence="1">Recycling endosome membrane</location>
        <topology evidence="1">Multi-pass membrane protein</topology>
    </subcellularLocation>
</comment>
<sequence length="318" mass="35337">MATKMLQPQVTTWLPNVVLIFSILPVVVSSESKSQIKMDSTSSNDAVHKFDSVTLLMFMGLLVATILSIWIIKHFRLRFIHETGLSIIYGVIVGAAVTYLSKKGESYEGMEYEKLINQSDDSNLTEEALLRLLSYSNSTLREYTCKRKPDTVLGSKMVFNPEIFFYVLLPPIIFHAGYSMKRKHFFKNFGAIITFAFVGTLISTFTIGGIIYGVVEGLRPAVIKTGLDTRFTFQQCLWYGSIISATDPVTVLAIFHDLHVDVDLYALVFGESVLNDAVAITLANAIDEGDRGEESVGKVFGTIGMFLGIFIGSFVMAW</sequence>
<evidence type="ECO:0000256" key="12">
    <source>
        <dbReference type="ARBA" id="ARBA00023201"/>
    </source>
</evidence>